<dbReference type="PROSITE" id="PS51186">
    <property type="entry name" value="GNAT"/>
    <property type="match status" value="1"/>
</dbReference>
<sequence>MHSRRTSYFVDEATAARIERAEAELMAACSSAVGSRFGVEHFQVAVRGGFATFAGADSPYNKVSGVGFAGIPDDHELSEMEARFAEHDAPVSFEVAALADPALVERLSSRGYRLVSFEDVLVRDLVDPPEVKADGVVVRREPADVDDSWIRAWLDTVVEASLQPDTQGLAQHEEFSREVLEQAELAGFDAGVRTYLALVDGVPAGGAGVRLVNGIAQMAGAGTVPAYRRRGVQTALVAARLEDAAAAGCDLAVVTTQPGSPSHANTQRMGFDLGYTRAVLVKEVR</sequence>
<dbReference type="AlphaFoldDB" id="A0A3N0DTP4"/>
<dbReference type="Pfam" id="PF00583">
    <property type="entry name" value="Acetyltransf_1"/>
    <property type="match status" value="1"/>
</dbReference>
<reference evidence="2 3" key="1">
    <citation type="submission" date="2018-11" db="EMBL/GenBank/DDBJ databases">
        <authorList>
            <person name="Li F."/>
        </authorList>
    </citation>
    <scope>NUCLEOTIDE SEQUENCE [LARGE SCALE GENOMIC DNA]</scope>
    <source>
        <strain evidence="2 3">KIS18-7</strain>
    </source>
</reference>
<proteinExistence type="predicted"/>
<accession>A0A3N0DTP4</accession>
<dbReference type="InterPro" id="IPR000182">
    <property type="entry name" value="GNAT_dom"/>
</dbReference>
<name>A0A3N0DTP4_9ACTN</name>
<dbReference type="OrthoDB" id="2350893at2"/>
<dbReference type="RefSeq" id="WP_123233497.1">
    <property type="nucleotide sequence ID" value="NZ_RJSG01000002.1"/>
</dbReference>
<dbReference type="Gene3D" id="3.40.630.30">
    <property type="match status" value="1"/>
</dbReference>
<dbReference type="InterPro" id="IPR016181">
    <property type="entry name" value="Acyl_CoA_acyltransferase"/>
</dbReference>
<protein>
    <submittedName>
        <fullName evidence="2">GNAT family N-acetyltransferase</fullName>
    </submittedName>
</protein>
<comment type="caution">
    <text evidence="2">The sequence shown here is derived from an EMBL/GenBank/DDBJ whole genome shotgun (WGS) entry which is preliminary data.</text>
</comment>
<feature type="domain" description="N-acetyltransferase" evidence="1">
    <location>
        <begin position="136"/>
        <end position="285"/>
    </location>
</feature>
<keyword evidence="3" id="KW-1185">Reference proteome</keyword>
<dbReference type="EMBL" id="RJSG01000002">
    <property type="protein sequence ID" value="RNL78995.1"/>
    <property type="molecule type" value="Genomic_DNA"/>
</dbReference>
<evidence type="ECO:0000259" key="1">
    <source>
        <dbReference type="PROSITE" id="PS51186"/>
    </source>
</evidence>
<dbReference type="Proteomes" id="UP000277094">
    <property type="component" value="Unassembled WGS sequence"/>
</dbReference>
<evidence type="ECO:0000313" key="2">
    <source>
        <dbReference type="EMBL" id="RNL78995.1"/>
    </source>
</evidence>
<keyword evidence="2" id="KW-0808">Transferase</keyword>
<dbReference type="GO" id="GO:0016747">
    <property type="term" value="F:acyltransferase activity, transferring groups other than amino-acyl groups"/>
    <property type="evidence" value="ECO:0007669"/>
    <property type="project" value="InterPro"/>
</dbReference>
<dbReference type="SUPFAM" id="SSF55729">
    <property type="entry name" value="Acyl-CoA N-acyltransferases (Nat)"/>
    <property type="match status" value="1"/>
</dbReference>
<gene>
    <name evidence="2" type="ORF">EFL95_08085</name>
</gene>
<evidence type="ECO:0000313" key="3">
    <source>
        <dbReference type="Proteomes" id="UP000277094"/>
    </source>
</evidence>
<organism evidence="2 3">
    <name type="scientific">Nocardioides marmorisolisilvae</name>
    <dbReference type="NCBI Taxonomy" id="1542737"/>
    <lineage>
        <taxon>Bacteria</taxon>
        <taxon>Bacillati</taxon>
        <taxon>Actinomycetota</taxon>
        <taxon>Actinomycetes</taxon>
        <taxon>Propionibacteriales</taxon>
        <taxon>Nocardioidaceae</taxon>
        <taxon>Nocardioides</taxon>
    </lineage>
</organism>